<organism evidence="1 2">
    <name type="scientific">Cochliobolus sativus</name>
    <name type="common">Common root rot and spot blotch fungus</name>
    <name type="synonym">Bipolaris sorokiniana</name>
    <dbReference type="NCBI Taxonomy" id="45130"/>
    <lineage>
        <taxon>Eukaryota</taxon>
        <taxon>Fungi</taxon>
        <taxon>Dikarya</taxon>
        <taxon>Ascomycota</taxon>
        <taxon>Pezizomycotina</taxon>
        <taxon>Dothideomycetes</taxon>
        <taxon>Pleosporomycetidae</taxon>
        <taxon>Pleosporales</taxon>
        <taxon>Pleosporineae</taxon>
        <taxon>Pleosporaceae</taxon>
        <taxon>Bipolaris</taxon>
    </lineage>
</organism>
<dbReference type="Proteomes" id="UP000624244">
    <property type="component" value="Unassembled WGS sequence"/>
</dbReference>
<evidence type="ECO:0000313" key="1">
    <source>
        <dbReference type="EMBL" id="KAF5848787.1"/>
    </source>
</evidence>
<dbReference type="EMBL" id="WNKQ01000010">
    <property type="protein sequence ID" value="KAF5848787.1"/>
    <property type="molecule type" value="Genomic_DNA"/>
</dbReference>
<comment type="caution">
    <text evidence="1">The sequence shown here is derived from an EMBL/GenBank/DDBJ whole genome shotgun (WGS) entry which is preliminary data.</text>
</comment>
<accession>A0A8H5ZGD9</accession>
<name>A0A8H5ZGD9_COCSA</name>
<evidence type="ECO:0000313" key="2">
    <source>
        <dbReference type="Proteomes" id="UP000624244"/>
    </source>
</evidence>
<sequence length="90" mass="9556">MSYDQDLHHAAKVTTKASSGTPEVQYLSNGILSFTSVGRTHVVGYASEASEEDQTLHSGAETTCAKHAMLPAIDTQALGCLCPAHRQPVE</sequence>
<proteinExistence type="predicted"/>
<gene>
    <name evidence="1" type="ORF">GGP41_009857</name>
</gene>
<protein>
    <submittedName>
        <fullName evidence="1">Uncharacterized protein</fullName>
    </submittedName>
</protein>
<reference evidence="1" key="1">
    <citation type="submission" date="2019-11" db="EMBL/GenBank/DDBJ databases">
        <title>Bipolaris sorokiniana Genome sequencing.</title>
        <authorList>
            <person name="Wang H."/>
        </authorList>
    </citation>
    <scope>NUCLEOTIDE SEQUENCE</scope>
</reference>
<dbReference type="AlphaFoldDB" id="A0A8H5ZGD9"/>